<name>A0ABS9QLV7_9HYPH</name>
<dbReference type="SUPFAM" id="SSF54427">
    <property type="entry name" value="NTF2-like"/>
    <property type="match status" value="1"/>
</dbReference>
<proteinExistence type="predicted"/>
<evidence type="ECO:0008006" key="3">
    <source>
        <dbReference type="Google" id="ProtNLM"/>
    </source>
</evidence>
<evidence type="ECO:0000313" key="1">
    <source>
        <dbReference type="EMBL" id="MCG7508406.1"/>
    </source>
</evidence>
<dbReference type="EMBL" id="JAKREW010000041">
    <property type="protein sequence ID" value="MCG7508406.1"/>
    <property type="molecule type" value="Genomic_DNA"/>
</dbReference>
<dbReference type="RefSeq" id="WP_239369917.1">
    <property type="nucleotide sequence ID" value="NZ_JAKREW010000041.1"/>
</dbReference>
<dbReference type="InterPro" id="IPR032710">
    <property type="entry name" value="NTF2-like_dom_sf"/>
</dbReference>
<comment type="caution">
    <text evidence="1">The sequence shown here is derived from an EMBL/GenBank/DDBJ whole genome shotgun (WGS) entry which is preliminary data.</text>
</comment>
<accession>A0ABS9QLV7</accession>
<gene>
    <name evidence="1" type="ORF">L4923_25515</name>
</gene>
<reference evidence="1 2" key="1">
    <citation type="submission" date="2022-02" db="EMBL/GenBank/DDBJ databases">
        <title>Draft genome sequence of Mezorhizobium retamae strain IRAMC:0171 isolated from Retama raetam nodules.</title>
        <authorList>
            <person name="Bengaied R."/>
            <person name="Sbissi I."/>
            <person name="Huber K."/>
            <person name="Ghodbane F."/>
            <person name="Nouioui I."/>
            <person name="Tarhouni M."/>
            <person name="Gtari M."/>
        </authorList>
    </citation>
    <scope>NUCLEOTIDE SEQUENCE [LARGE SCALE GENOMIC DNA]</scope>
    <source>
        <strain evidence="1 2">IRAMC:0171</strain>
    </source>
</reference>
<dbReference type="Gene3D" id="3.10.450.50">
    <property type="match status" value="1"/>
</dbReference>
<keyword evidence="2" id="KW-1185">Reference proteome</keyword>
<evidence type="ECO:0000313" key="2">
    <source>
        <dbReference type="Proteomes" id="UP001201701"/>
    </source>
</evidence>
<sequence length="165" mass="18283">MADARANGIVSGEVNSFADTALIDALKSVSADKAQFRPTPGIGNDNDPTLRGRDTHQVLEDHLRLRLEGRLEEDLQRNYAPDVVLLTVNSNSKGHHAIRMSAKRLAEQLPDADFEFVMKQVSGSFALLVWKARSPRQEAHSGADTFVIENGLIRLQTIHYHLTAE</sequence>
<organism evidence="1 2">
    <name type="scientific">Mesorhizobium retamae</name>
    <dbReference type="NCBI Taxonomy" id="2912854"/>
    <lineage>
        <taxon>Bacteria</taxon>
        <taxon>Pseudomonadati</taxon>
        <taxon>Pseudomonadota</taxon>
        <taxon>Alphaproteobacteria</taxon>
        <taxon>Hyphomicrobiales</taxon>
        <taxon>Phyllobacteriaceae</taxon>
        <taxon>Mesorhizobium</taxon>
    </lineage>
</organism>
<dbReference type="Proteomes" id="UP001201701">
    <property type="component" value="Unassembled WGS sequence"/>
</dbReference>
<protein>
    <recommendedName>
        <fullName evidence="3">SnoaL-like domain-containing protein</fullName>
    </recommendedName>
</protein>